<feature type="compositionally biased region" description="Polar residues" evidence="1">
    <location>
        <begin position="404"/>
        <end position="414"/>
    </location>
</feature>
<protein>
    <submittedName>
        <fullName evidence="2">Uncharacterized protein</fullName>
    </submittedName>
</protein>
<name>A0AAV7MZI8_PLEWA</name>
<accession>A0AAV7MZI8</accession>
<feature type="compositionally biased region" description="Polar residues" evidence="1">
    <location>
        <begin position="283"/>
        <end position="294"/>
    </location>
</feature>
<dbReference type="EMBL" id="JANPWB010000013">
    <property type="protein sequence ID" value="KAJ1108761.1"/>
    <property type="molecule type" value="Genomic_DNA"/>
</dbReference>
<feature type="region of interest" description="Disordered" evidence="1">
    <location>
        <begin position="264"/>
        <end position="294"/>
    </location>
</feature>
<reference evidence="2" key="1">
    <citation type="journal article" date="2022" name="bioRxiv">
        <title>Sequencing and chromosome-scale assembly of the giantPleurodeles waltlgenome.</title>
        <authorList>
            <person name="Brown T."/>
            <person name="Elewa A."/>
            <person name="Iarovenko S."/>
            <person name="Subramanian E."/>
            <person name="Araus A.J."/>
            <person name="Petzold A."/>
            <person name="Susuki M."/>
            <person name="Suzuki K.-i.T."/>
            <person name="Hayashi T."/>
            <person name="Toyoda A."/>
            <person name="Oliveira C."/>
            <person name="Osipova E."/>
            <person name="Leigh N.D."/>
            <person name="Simon A."/>
            <person name="Yun M.H."/>
        </authorList>
    </citation>
    <scope>NUCLEOTIDE SEQUENCE</scope>
    <source>
        <strain evidence="2">20211129_DDA</strain>
        <tissue evidence="2">Liver</tissue>
    </source>
</reference>
<feature type="region of interest" description="Disordered" evidence="1">
    <location>
        <begin position="102"/>
        <end position="123"/>
    </location>
</feature>
<gene>
    <name evidence="2" type="ORF">NDU88_006131</name>
</gene>
<dbReference type="AlphaFoldDB" id="A0AAV7MZI8"/>
<feature type="compositionally biased region" description="Polar residues" evidence="1">
    <location>
        <begin position="103"/>
        <end position="113"/>
    </location>
</feature>
<feature type="region of interest" description="Disordered" evidence="1">
    <location>
        <begin position="391"/>
        <end position="431"/>
    </location>
</feature>
<organism evidence="2 3">
    <name type="scientific">Pleurodeles waltl</name>
    <name type="common">Iberian ribbed newt</name>
    <dbReference type="NCBI Taxonomy" id="8319"/>
    <lineage>
        <taxon>Eukaryota</taxon>
        <taxon>Metazoa</taxon>
        <taxon>Chordata</taxon>
        <taxon>Craniata</taxon>
        <taxon>Vertebrata</taxon>
        <taxon>Euteleostomi</taxon>
        <taxon>Amphibia</taxon>
        <taxon>Batrachia</taxon>
        <taxon>Caudata</taxon>
        <taxon>Salamandroidea</taxon>
        <taxon>Salamandridae</taxon>
        <taxon>Pleurodelinae</taxon>
        <taxon>Pleurodeles</taxon>
    </lineage>
</organism>
<feature type="region of interest" description="Disordered" evidence="1">
    <location>
        <begin position="181"/>
        <end position="210"/>
    </location>
</feature>
<dbReference type="Proteomes" id="UP001066276">
    <property type="component" value="Chromosome 9"/>
</dbReference>
<feature type="region of interest" description="Disordered" evidence="1">
    <location>
        <begin position="332"/>
        <end position="360"/>
    </location>
</feature>
<proteinExistence type="predicted"/>
<evidence type="ECO:0000256" key="1">
    <source>
        <dbReference type="SAM" id="MobiDB-lite"/>
    </source>
</evidence>
<feature type="compositionally biased region" description="Polar residues" evidence="1">
    <location>
        <begin position="332"/>
        <end position="343"/>
    </location>
</feature>
<keyword evidence="3" id="KW-1185">Reference proteome</keyword>
<feature type="compositionally biased region" description="Basic and acidic residues" evidence="1">
    <location>
        <begin position="187"/>
        <end position="199"/>
    </location>
</feature>
<sequence>MENCATEVNCLLAQDIDVAQEIDVPQETDVSGSPIQLRQPSRVSLRGSRCALAKLVIVQPEISPALEDEDKTASSFCQEKDIHLKVASSMLKLANQGEEAPSFLQNPANTHEAVSSPLEETPDHDESLILEYQSKTASSPHPEPDSRVEAASSLLQILANQAEDPSSLFQKSVSIEKAVASPLQKTSNEDKSLTKKVLEKPTSSIPSDPDKYVKFTSSVLQRLALQTYSARSSLQKSLSQAEASAALPEKTPDQEKATATLFPISKAASTSDGSPVLKDQRKVASSPNHNPDNQVKAASSLLQKLASQVKAASSHLQKPATESMTASLPSTLWKQAASTSGAAQTLRPRERRKPEDKSTRHLKAAWSVQLLELDTMESILITQFEEFVPPNGNHQRECLEDSGSENGNISTTKDPSLEQKRQQLGETDSNQCPECEKNLGQTSDLCSNCKAHGLRPQKIKEVFLKLCALSDGENAKHLHVQNFNCLYPD</sequence>
<evidence type="ECO:0000313" key="3">
    <source>
        <dbReference type="Proteomes" id="UP001066276"/>
    </source>
</evidence>
<comment type="caution">
    <text evidence="2">The sequence shown here is derived from an EMBL/GenBank/DDBJ whole genome shotgun (WGS) entry which is preliminary data.</text>
</comment>
<evidence type="ECO:0000313" key="2">
    <source>
        <dbReference type="EMBL" id="KAJ1108761.1"/>
    </source>
</evidence>